<dbReference type="STRING" id="645991.Sgly_0768"/>
<reference evidence="1 2" key="1">
    <citation type="journal article" date="2011" name="Stand. Genomic Sci.">
        <title>Complete genome sequence of Syntrophobotulus glycolicus type strain (FlGlyR).</title>
        <authorList>
            <person name="Han C."/>
            <person name="Mwirichia R."/>
            <person name="Chertkov O."/>
            <person name="Held B."/>
            <person name="Lapidus A."/>
            <person name="Nolan M."/>
            <person name="Lucas S."/>
            <person name="Hammon N."/>
            <person name="Deshpande S."/>
            <person name="Cheng J.F."/>
            <person name="Tapia R."/>
            <person name="Goodwin L."/>
            <person name="Pitluck S."/>
            <person name="Huntemann M."/>
            <person name="Liolios K."/>
            <person name="Ivanova N."/>
            <person name="Pagani I."/>
            <person name="Mavromatis K."/>
            <person name="Ovchinikova G."/>
            <person name="Pati A."/>
            <person name="Chen A."/>
            <person name="Palaniappan K."/>
            <person name="Land M."/>
            <person name="Hauser L."/>
            <person name="Brambilla E.M."/>
            <person name="Rohde M."/>
            <person name="Spring S."/>
            <person name="Sikorski J."/>
            <person name="Goker M."/>
            <person name="Woyke T."/>
            <person name="Bristow J."/>
            <person name="Eisen J.A."/>
            <person name="Markowitz V."/>
            <person name="Hugenholtz P."/>
            <person name="Kyrpides N.C."/>
            <person name="Klenk H.P."/>
            <person name="Detter J.C."/>
        </authorList>
    </citation>
    <scope>NUCLEOTIDE SEQUENCE [LARGE SCALE GENOMIC DNA]</scope>
    <source>
        <strain evidence="2">DSM 8271 / FlGlyR</strain>
    </source>
</reference>
<dbReference type="AlphaFoldDB" id="F0T161"/>
<dbReference type="KEGG" id="sgy:Sgly_0768"/>
<evidence type="ECO:0000313" key="2">
    <source>
        <dbReference type="Proteomes" id="UP000007488"/>
    </source>
</evidence>
<dbReference type="HOGENOM" id="CLU_648496_0_0_9"/>
<accession>F0T161</accession>
<proteinExistence type="predicted"/>
<dbReference type="Pfam" id="PF06074">
    <property type="entry name" value="Portal_Mu"/>
    <property type="match status" value="1"/>
</dbReference>
<protein>
    <recommendedName>
        <fullName evidence="3">Portal protein</fullName>
    </recommendedName>
</protein>
<dbReference type="InterPro" id="IPR009279">
    <property type="entry name" value="Portal_Mu"/>
</dbReference>
<sequence length="419" mass="46988">MDRSLLGQTGSQLQAMIYAFDGAVYNPEAIRLKEYERMLDTDETVGIAFDFLSLSILSLMGTYHHPDDKITTFIHECLEGMQDSLPIAAMDILSALWAGFSATEIVWKPEGRQIKLDYMATYHPSTITFVLNNRGRLSGVKQRWIFSALDTDIPVEKCLIYTHNKRFNNYYGISAFKRLRKNWLLKDAFLKMWARALDKYGTPLTTAIVPEGNVVDPETNEEISQLGYATKLLANLQNGTALALSAKGDKDNRLPDIKTTFPGSGVGDSFNQAVGYLNKMICRGLLIPSLVLDEGARSGSYALGESHFDAFMLGIRTIYVQVTDIILDQLIRRLVEYNFGPQDEYGTFQEKPPGSDQIKVLSEAFQALTNGGYMDPSVQEDLNYVRVATGLPEREVKEATKETVKKSYSRYLRGDDNGQ</sequence>
<gene>
    <name evidence="1" type="ordered locus">Sgly_0768</name>
</gene>
<keyword evidence="2" id="KW-1185">Reference proteome</keyword>
<dbReference type="eggNOG" id="COG4383">
    <property type="taxonomic scope" value="Bacteria"/>
</dbReference>
<dbReference type="Proteomes" id="UP000007488">
    <property type="component" value="Chromosome"/>
</dbReference>
<evidence type="ECO:0000313" key="1">
    <source>
        <dbReference type="EMBL" id="ADY55125.1"/>
    </source>
</evidence>
<dbReference type="EMBL" id="CP002547">
    <property type="protein sequence ID" value="ADY55125.1"/>
    <property type="molecule type" value="Genomic_DNA"/>
</dbReference>
<dbReference type="RefSeq" id="WP_013623996.1">
    <property type="nucleotide sequence ID" value="NC_015172.1"/>
</dbReference>
<dbReference type="OrthoDB" id="1804088at2"/>
<reference evidence="2" key="2">
    <citation type="submission" date="2011-02" db="EMBL/GenBank/DDBJ databases">
        <title>The complete genome of Syntrophobotulus glycolicus DSM 8271.</title>
        <authorList>
            <person name="Lucas S."/>
            <person name="Copeland A."/>
            <person name="Lapidus A."/>
            <person name="Bruce D."/>
            <person name="Goodwin L."/>
            <person name="Pitluck S."/>
            <person name="Kyrpides N."/>
            <person name="Mavromatis K."/>
            <person name="Pagani I."/>
            <person name="Ivanova N."/>
            <person name="Mikhailova N."/>
            <person name="Chertkov O."/>
            <person name="Held B."/>
            <person name="Detter J.C."/>
            <person name="Tapia R."/>
            <person name="Han C."/>
            <person name="Land M."/>
            <person name="Hauser L."/>
            <person name="Markowitz V."/>
            <person name="Cheng J.-F."/>
            <person name="Hugenholtz P."/>
            <person name="Woyke T."/>
            <person name="Wu D."/>
            <person name="Spring S."/>
            <person name="Schroeder M."/>
            <person name="Brambilla E."/>
            <person name="Klenk H.-P."/>
            <person name="Eisen J.A."/>
        </authorList>
    </citation>
    <scope>NUCLEOTIDE SEQUENCE [LARGE SCALE GENOMIC DNA]</scope>
    <source>
        <strain evidence="2">DSM 8271 / FlGlyR</strain>
    </source>
</reference>
<organism evidence="1 2">
    <name type="scientific">Syntrophobotulus glycolicus (strain DSM 8271 / FlGlyR)</name>
    <dbReference type="NCBI Taxonomy" id="645991"/>
    <lineage>
        <taxon>Bacteria</taxon>
        <taxon>Bacillati</taxon>
        <taxon>Bacillota</taxon>
        <taxon>Clostridia</taxon>
        <taxon>Eubacteriales</taxon>
        <taxon>Desulfitobacteriaceae</taxon>
        <taxon>Syntrophobotulus</taxon>
    </lineage>
</organism>
<evidence type="ECO:0008006" key="3">
    <source>
        <dbReference type="Google" id="ProtNLM"/>
    </source>
</evidence>
<name>F0T161_SYNGF</name>